<dbReference type="Pfam" id="PF00512">
    <property type="entry name" value="HisKA"/>
    <property type="match status" value="1"/>
</dbReference>
<feature type="domain" description="Signal transduction histidine kinase dimerisation/phosphoacceptor" evidence="4">
    <location>
        <begin position="219"/>
        <end position="284"/>
    </location>
</feature>
<dbReference type="CDD" id="cd00082">
    <property type="entry name" value="HisKA"/>
    <property type="match status" value="1"/>
</dbReference>
<evidence type="ECO:0000313" key="5">
    <source>
        <dbReference type="EMBL" id="ABG58080.1"/>
    </source>
</evidence>
<dbReference type="EC" id="2.7.13.3" evidence="2"/>
<evidence type="ECO:0000259" key="4">
    <source>
        <dbReference type="SMART" id="SM00388"/>
    </source>
</evidence>
<evidence type="ECO:0000256" key="3">
    <source>
        <dbReference type="SAM" id="Phobius"/>
    </source>
</evidence>
<evidence type="ECO:0000256" key="1">
    <source>
        <dbReference type="ARBA" id="ARBA00000085"/>
    </source>
</evidence>
<keyword evidence="3" id="KW-0812">Transmembrane</keyword>
<dbReference type="GO" id="GO:0000155">
    <property type="term" value="F:phosphorelay sensor kinase activity"/>
    <property type="evidence" value="ECO:0007669"/>
    <property type="project" value="InterPro"/>
</dbReference>
<name>A0A6N4SP74_CYTH3</name>
<dbReference type="SMART" id="SM00388">
    <property type="entry name" value="HisKA"/>
    <property type="match status" value="1"/>
</dbReference>
<dbReference type="SUPFAM" id="SSF47384">
    <property type="entry name" value="Homodimeric domain of signal transducing histidine kinase"/>
    <property type="match status" value="1"/>
</dbReference>
<feature type="transmembrane region" description="Helical" evidence="3">
    <location>
        <begin position="95"/>
        <end position="117"/>
    </location>
</feature>
<proteinExistence type="predicted"/>
<dbReference type="InterPro" id="IPR036097">
    <property type="entry name" value="HisK_dim/P_sf"/>
</dbReference>
<reference evidence="5 6" key="1">
    <citation type="journal article" date="2007" name="Appl. Environ. Microbiol.">
        <title>Genome sequence of the cellulolytic gliding bacterium Cytophaga hutchinsonii.</title>
        <authorList>
            <person name="Xie G."/>
            <person name="Bruce D.C."/>
            <person name="Challacombe J.F."/>
            <person name="Chertkov O."/>
            <person name="Detter J.C."/>
            <person name="Gilna P."/>
            <person name="Han C.S."/>
            <person name="Lucas S."/>
            <person name="Misra M."/>
            <person name="Myers G.L."/>
            <person name="Richardson P."/>
            <person name="Tapia R."/>
            <person name="Thayer N."/>
            <person name="Thompson L.S."/>
            <person name="Brettin T.S."/>
            <person name="Henrissat B."/>
            <person name="Wilson D.B."/>
            <person name="McBride M.J."/>
        </authorList>
    </citation>
    <scope>NUCLEOTIDE SEQUENCE [LARGE SCALE GENOMIC DNA]</scope>
    <source>
        <strain evidence="6">ATCC 33406 / DSM 1761 / CIP 103989 / NBRC 15051 / NCIMB 9469 / D465</strain>
    </source>
</reference>
<organism evidence="5 6">
    <name type="scientific">Cytophaga hutchinsonii (strain ATCC 33406 / DSM 1761 / CIP 103989 / NBRC 15051 / NCIMB 9469 / D465)</name>
    <dbReference type="NCBI Taxonomy" id="269798"/>
    <lineage>
        <taxon>Bacteria</taxon>
        <taxon>Pseudomonadati</taxon>
        <taxon>Bacteroidota</taxon>
        <taxon>Cytophagia</taxon>
        <taxon>Cytophagales</taxon>
        <taxon>Cytophagaceae</taxon>
        <taxon>Cytophaga</taxon>
    </lineage>
</organism>
<keyword evidence="6" id="KW-1185">Reference proteome</keyword>
<sequence length="284" mass="32788">MFFGILASLFGHIYFSVPDYPFAFTDLREIPLIIAVIYIRNPLYIILSCMLSAIQLTNQLPFLPTAVMHVVPVIVVWGAYQFIKTKKMKHLQRGLLWALVMVVYYYVFLFPSFVITFECFGLNDGKSFFTHLSYLIAATKYELTSTVLVTSLYVVKIDAEKQLAYANKNLEALIGQRTAELKQVNEELTKLNDILFESNTDLEKKVAERTEKIRLQLIQLNTYAYMNSHEVRGPLARIMGLSILLKQEKDPDEQTFLAEKILFSCEELDEIIQRMNLLLQSDKE</sequence>
<gene>
    <name evidence="5" type="ordered locus">CHU_0793</name>
</gene>
<dbReference type="KEGG" id="chu:CHU_0793"/>
<dbReference type="EMBL" id="CP000383">
    <property type="protein sequence ID" value="ABG58080.1"/>
    <property type="molecule type" value="Genomic_DNA"/>
</dbReference>
<evidence type="ECO:0000313" key="6">
    <source>
        <dbReference type="Proteomes" id="UP000001822"/>
    </source>
</evidence>
<dbReference type="Proteomes" id="UP000001822">
    <property type="component" value="Chromosome"/>
</dbReference>
<protein>
    <recommendedName>
        <fullName evidence="2">histidine kinase</fullName>
        <ecNumber evidence="2">2.7.13.3</ecNumber>
    </recommendedName>
</protein>
<dbReference type="Gene3D" id="1.10.287.130">
    <property type="match status" value="1"/>
</dbReference>
<keyword evidence="3" id="KW-0472">Membrane</keyword>
<dbReference type="AlphaFoldDB" id="A0A6N4SP74"/>
<feature type="transmembrane region" description="Helical" evidence="3">
    <location>
        <begin position="62"/>
        <end position="83"/>
    </location>
</feature>
<comment type="catalytic activity">
    <reaction evidence="1">
        <text>ATP + protein L-histidine = ADP + protein N-phospho-L-histidine.</text>
        <dbReference type="EC" id="2.7.13.3"/>
    </reaction>
</comment>
<accession>A0A6N4SP74</accession>
<dbReference type="InterPro" id="IPR003661">
    <property type="entry name" value="HisK_dim/P_dom"/>
</dbReference>
<evidence type="ECO:0000256" key="2">
    <source>
        <dbReference type="ARBA" id="ARBA00012438"/>
    </source>
</evidence>
<keyword evidence="3" id="KW-1133">Transmembrane helix</keyword>